<protein>
    <submittedName>
        <fullName evidence="1">HPr-rel-A system PqqD family peptide chaperone</fullName>
    </submittedName>
</protein>
<dbReference type="NCBIfam" id="TIGR04353">
    <property type="entry name" value="PqqD_rel_X"/>
    <property type="match status" value="1"/>
</dbReference>
<dbReference type="InterPro" id="IPR027599">
    <property type="entry name" value="PqqD-rel_X"/>
</dbReference>
<gene>
    <name evidence="1" type="ORF">ACFO3E_03505</name>
</gene>
<comment type="caution">
    <text evidence="1">The sequence shown here is derived from an EMBL/GenBank/DDBJ whole genome shotgun (WGS) entry which is preliminary data.</text>
</comment>
<proteinExistence type="predicted"/>
<reference evidence="2" key="1">
    <citation type="journal article" date="2019" name="Int. J. Syst. Evol. Microbiol.">
        <title>The Global Catalogue of Microorganisms (GCM) 10K type strain sequencing project: providing services to taxonomists for standard genome sequencing and annotation.</title>
        <authorList>
            <consortium name="The Broad Institute Genomics Platform"/>
            <consortium name="The Broad Institute Genome Sequencing Center for Infectious Disease"/>
            <person name="Wu L."/>
            <person name="Ma J."/>
        </authorList>
    </citation>
    <scope>NUCLEOTIDE SEQUENCE [LARGE SCALE GENOMIC DNA]</scope>
    <source>
        <strain evidence="2">NBRC 103632</strain>
    </source>
</reference>
<name>A0ABV9EWI5_9SPHN</name>
<dbReference type="EMBL" id="JBHSFZ010000005">
    <property type="protein sequence ID" value="MFC4593263.1"/>
    <property type="molecule type" value="Genomic_DNA"/>
</dbReference>
<dbReference type="RefSeq" id="WP_066524588.1">
    <property type="nucleotide sequence ID" value="NZ_JBHSFZ010000005.1"/>
</dbReference>
<evidence type="ECO:0000313" key="2">
    <source>
        <dbReference type="Proteomes" id="UP001595957"/>
    </source>
</evidence>
<sequence length="94" mass="10331">MTAERRYHQDSNAALCVLEDITLLYHRSSGQTHMVISPVPEILDALGEDDSPVTAAQVHARLERRYDLGEPEQAIAEIEAHLAGLTALGVVRRA</sequence>
<keyword evidence="2" id="KW-1185">Reference proteome</keyword>
<dbReference type="Proteomes" id="UP001595957">
    <property type="component" value="Unassembled WGS sequence"/>
</dbReference>
<accession>A0ABV9EWI5</accession>
<organism evidence="1 2">
    <name type="scientific">Sphingobium tyrosinilyticum</name>
    <dbReference type="NCBI Taxonomy" id="2715436"/>
    <lineage>
        <taxon>Bacteria</taxon>
        <taxon>Pseudomonadati</taxon>
        <taxon>Pseudomonadota</taxon>
        <taxon>Alphaproteobacteria</taxon>
        <taxon>Sphingomonadales</taxon>
        <taxon>Sphingomonadaceae</taxon>
        <taxon>Sphingobium</taxon>
    </lineage>
</organism>
<evidence type="ECO:0000313" key="1">
    <source>
        <dbReference type="EMBL" id="MFC4593263.1"/>
    </source>
</evidence>